<proteinExistence type="predicted"/>
<evidence type="ECO:0000313" key="3">
    <source>
        <dbReference type="Proteomes" id="UP001085076"/>
    </source>
</evidence>
<reference evidence="2" key="1">
    <citation type="submission" date="2021-03" db="EMBL/GenBank/DDBJ databases">
        <authorList>
            <person name="Li Z."/>
            <person name="Yang C."/>
        </authorList>
    </citation>
    <scope>NUCLEOTIDE SEQUENCE</scope>
    <source>
        <strain evidence="2">Dzin_1.0</strain>
        <tissue evidence="2">Leaf</tissue>
    </source>
</reference>
<name>A0A9D5HQJ2_9LILI</name>
<evidence type="ECO:0000313" key="2">
    <source>
        <dbReference type="EMBL" id="KAJ0984212.1"/>
    </source>
</evidence>
<dbReference type="InterPro" id="IPR013083">
    <property type="entry name" value="Znf_RING/FYVE/PHD"/>
</dbReference>
<protein>
    <submittedName>
        <fullName evidence="2">Uncharacterized protein</fullName>
    </submittedName>
</protein>
<sequence>MEIQLNVNWEGVTCPVCLEYPHNAVLLHCSSYDKGCRPFMCDTDHSHSNCLERFKTAHGLPVASEASSSISGATVEIFQVNPATGSSHPICPLCRGEVIGWVVVNEARVHLNVKKRCCQEKECPFVGNYMELQVHTKQTHPNARPSEIDPGRKLEWENFQRSTELIDVLSSIHSEVPHGLVLGDYVVEYLIDSGDDYDDFPGDEGNWWTSCILYHVFDNFTSCGHRHRRRSRTSDRRNHVDRSSSHAPNAGEGSTLSVVDVSENRLEEINDDEDFVASSGSGSGGSNAASGGSTSTGRSYRRRRSQL</sequence>
<dbReference type="PANTHER" id="PTHR31197">
    <property type="entry name" value="OS01G0612600 PROTEIN"/>
    <property type="match status" value="1"/>
</dbReference>
<reference evidence="2" key="2">
    <citation type="journal article" date="2022" name="Hortic Res">
        <title>The genome of Dioscorea zingiberensis sheds light on the biosynthesis, origin and evolution of the medicinally important diosgenin saponins.</title>
        <authorList>
            <person name="Li Y."/>
            <person name="Tan C."/>
            <person name="Li Z."/>
            <person name="Guo J."/>
            <person name="Li S."/>
            <person name="Chen X."/>
            <person name="Wang C."/>
            <person name="Dai X."/>
            <person name="Yang H."/>
            <person name="Song W."/>
            <person name="Hou L."/>
            <person name="Xu J."/>
            <person name="Tong Z."/>
            <person name="Xu A."/>
            <person name="Yuan X."/>
            <person name="Wang W."/>
            <person name="Yang Q."/>
            <person name="Chen L."/>
            <person name="Sun Z."/>
            <person name="Wang K."/>
            <person name="Pan B."/>
            <person name="Chen J."/>
            <person name="Bao Y."/>
            <person name="Liu F."/>
            <person name="Qi X."/>
            <person name="Gang D.R."/>
            <person name="Wen J."/>
            <person name="Li J."/>
        </authorList>
    </citation>
    <scope>NUCLEOTIDE SEQUENCE</scope>
    <source>
        <strain evidence="2">Dzin_1.0</strain>
    </source>
</reference>
<keyword evidence="3" id="KW-1185">Reference proteome</keyword>
<dbReference type="AlphaFoldDB" id="A0A9D5HQJ2"/>
<gene>
    <name evidence="2" type="ORF">J5N97_002568</name>
</gene>
<dbReference type="Proteomes" id="UP001085076">
    <property type="component" value="Miscellaneous, Linkage group lg01"/>
</dbReference>
<evidence type="ECO:0000256" key="1">
    <source>
        <dbReference type="SAM" id="MobiDB-lite"/>
    </source>
</evidence>
<dbReference type="InterPro" id="IPR012866">
    <property type="entry name" value="DUF1644"/>
</dbReference>
<dbReference type="Gene3D" id="3.30.40.10">
    <property type="entry name" value="Zinc/RING finger domain, C3HC4 (zinc finger)"/>
    <property type="match status" value="1"/>
</dbReference>
<comment type="caution">
    <text evidence="2">The sequence shown here is derived from an EMBL/GenBank/DDBJ whole genome shotgun (WGS) entry which is preliminary data.</text>
</comment>
<feature type="compositionally biased region" description="Low complexity" evidence="1">
    <location>
        <begin position="286"/>
        <end position="298"/>
    </location>
</feature>
<dbReference type="OrthoDB" id="1921166at2759"/>
<dbReference type="PANTHER" id="PTHR31197:SF4">
    <property type="entry name" value="OS02G0150900 PROTEIN"/>
    <property type="match status" value="1"/>
</dbReference>
<feature type="compositionally biased region" description="Basic and acidic residues" evidence="1">
    <location>
        <begin position="232"/>
        <end position="244"/>
    </location>
</feature>
<accession>A0A9D5HQJ2</accession>
<feature type="region of interest" description="Disordered" evidence="1">
    <location>
        <begin position="225"/>
        <end position="307"/>
    </location>
</feature>
<dbReference type="Pfam" id="PF07800">
    <property type="entry name" value="DUF1644"/>
    <property type="match status" value="1"/>
</dbReference>
<dbReference type="EMBL" id="JAGGNH010000001">
    <property type="protein sequence ID" value="KAJ0984212.1"/>
    <property type="molecule type" value="Genomic_DNA"/>
</dbReference>
<organism evidence="2 3">
    <name type="scientific">Dioscorea zingiberensis</name>
    <dbReference type="NCBI Taxonomy" id="325984"/>
    <lineage>
        <taxon>Eukaryota</taxon>
        <taxon>Viridiplantae</taxon>
        <taxon>Streptophyta</taxon>
        <taxon>Embryophyta</taxon>
        <taxon>Tracheophyta</taxon>
        <taxon>Spermatophyta</taxon>
        <taxon>Magnoliopsida</taxon>
        <taxon>Liliopsida</taxon>
        <taxon>Dioscoreales</taxon>
        <taxon>Dioscoreaceae</taxon>
        <taxon>Dioscorea</taxon>
    </lineage>
</organism>